<reference evidence="14 15" key="1">
    <citation type="submission" date="2016-05" db="EMBL/GenBank/DDBJ databases">
        <title>Complete genome sequence of a phthalic acid esters degrading Mycobacterium sp. YC-RL4.</title>
        <authorList>
            <person name="Ren L."/>
            <person name="Fan S."/>
            <person name="Ruth N."/>
            <person name="Jia Y."/>
            <person name="Wang J."/>
            <person name="Qiao C."/>
        </authorList>
    </citation>
    <scope>NUCLEOTIDE SEQUENCE [LARGE SCALE GENOMIC DNA]</scope>
    <source>
        <strain evidence="14 15">YC-RL4</strain>
    </source>
</reference>
<dbReference type="SUPFAM" id="SSF81342">
    <property type="entry name" value="Transmembrane di-heme cytochromes"/>
    <property type="match status" value="1"/>
</dbReference>
<dbReference type="OrthoDB" id="8589936at2"/>
<evidence type="ECO:0000256" key="6">
    <source>
        <dbReference type="ARBA" id="ARBA00022723"/>
    </source>
</evidence>
<feature type="transmembrane region" description="Helical" evidence="12">
    <location>
        <begin position="86"/>
        <end position="104"/>
    </location>
</feature>
<keyword evidence="5 12" id="KW-0812">Transmembrane</keyword>
<dbReference type="GO" id="GO:0046872">
    <property type="term" value="F:metal ion binding"/>
    <property type="evidence" value="ECO:0007669"/>
    <property type="project" value="UniProtKB-KW"/>
</dbReference>
<evidence type="ECO:0000256" key="2">
    <source>
        <dbReference type="ARBA" id="ARBA00022448"/>
    </source>
</evidence>
<dbReference type="Gene3D" id="1.20.950.20">
    <property type="entry name" value="Transmembrane di-heme cytochromes, Chain C"/>
    <property type="match status" value="1"/>
</dbReference>
<dbReference type="Proteomes" id="UP000077143">
    <property type="component" value="Chromosome"/>
</dbReference>
<evidence type="ECO:0000256" key="12">
    <source>
        <dbReference type="SAM" id="Phobius"/>
    </source>
</evidence>
<evidence type="ECO:0000256" key="8">
    <source>
        <dbReference type="ARBA" id="ARBA00022989"/>
    </source>
</evidence>
<keyword evidence="7" id="KW-0249">Electron transport</keyword>
<evidence type="ECO:0000256" key="4">
    <source>
        <dbReference type="ARBA" id="ARBA00022617"/>
    </source>
</evidence>
<dbReference type="STRING" id="1682113.A7U43_21355"/>
<evidence type="ECO:0000259" key="13">
    <source>
        <dbReference type="Pfam" id="PF01292"/>
    </source>
</evidence>
<dbReference type="GO" id="GO:0005886">
    <property type="term" value="C:plasma membrane"/>
    <property type="evidence" value="ECO:0007669"/>
    <property type="project" value="UniProtKB-SubCell"/>
</dbReference>
<dbReference type="GO" id="GO:0009055">
    <property type="term" value="F:electron transfer activity"/>
    <property type="evidence" value="ECO:0007669"/>
    <property type="project" value="InterPro"/>
</dbReference>
<feature type="transmembrane region" description="Helical" evidence="12">
    <location>
        <begin position="16"/>
        <end position="40"/>
    </location>
</feature>
<keyword evidence="9" id="KW-0408">Iron</keyword>
<dbReference type="RefSeq" id="WP_067999185.1">
    <property type="nucleotide sequence ID" value="NZ_CP015596.1"/>
</dbReference>
<dbReference type="Pfam" id="PF01292">
    <property type="entry name" value="Ni_hydr_CYTB"/>
    <property type="match status" value="1"/>
</dbReference>
<protein>
    <submittedName>
        <fullName evidence="14">Cytochrome B</fullName>
    </submittedName>
</protein>
<evidence type="ECO:0000256" key="9">
    <source>
        <dbReference type="ARBA" id="ARBA00023004"/>
    </source>
</evidence>
<dbReference type="InterPro" id="IPR052168">
    <property type="entry name" value="Cytochrome_b561_oxidase"/>
</dbReference>
<dbReference type="InterPro" id="IPR011577">
    <property type="entry name" value="Cyt_b561_bac/Ni-Hgenase"/>
</dbReference>
<dbReference type="EMBL" id="CP015596">
    <property type="protein sequence ID" value="ANE81502.1"/>
    <property type="molecule type" value="Genomic_DNA"/>
</dbReference>
<gene>
    <name evidence="14" type="ORF">A7U43_21355</name>
</gene>
<comment type="similarity">
    <text evidence="11">Belongs to the cytochrome b561 family.</text>
</comment>
<proteinExistence type="inferred from homology"/>
<evidence type="ECO:0000256" key="1">
    <source>
        <dbReference type="ARBA" id="ARBA00004651"/>
    </source>
</evidence>
<comment type="subcellular location">
    <subcellularLocation>
        <location evidence="1">Cell membrane</location>
        <topology evidence="1">Multi-pass membrane protein</topology>
    </subcellularLocation>
</comment>
<evidence type="ECO:0000256" key="3">
    <source>
        <dbReference type="ARBA" id="ARBA00022475"/>
    </source>
</evidence>
<dbReference type="AlphaFoldDB" id="A0A172UQR9"/>
<dbReference type="PANTHER" id="PTHR30529:SF6">
    <property type="entry name" value="BLL0291 PROTEIN"/>
    <property type="match status" value="1"/>
</dbReference>
<keyword evidence="15" id="KW-1185">Reference proteome</keyword>
<name>A0A172UQR9_9MYCO</name>
<dbReference type="PANTHER" id="PTHR30529">
    <property type="entry name" value="CYTOCHROME B561"/>
    <property type="match status" value="1"/>
</dbReference>
<evidence type="ECO:0000256" key="10">
    <source>
        <dbReference type="ARBA" id="ARBA00023136"/>
    </source>
</evidence>
<dbReference type="InterPro" id="IPR016174">
    <property type="entry name" value="Di-haem_cyt_TM"/>
</dbReference>
<organism evidence="14 15">
    <name type="scientific">Mycobacterium adipatum</name>
    <dbReference type="NCBI Taxonomy" id="1682113"/>
    <lineage>
        <taxon>Bacteria</taxon>
        <taxon>Bacillati</taxon>
        <taxon>Actinomycetota</taxon>
        <taxon>Actinomycetes</taxon>
        <taxon>Mycobacteriales</taxon>
        <taxon>Mycobacteriaceae</taxon>
        <taxon>Mycobacterium</taxon>
    </lineage>
</organism>
<evidence type="ECO:0000313" key="15">
    <source>
        <dbReference type="Proteomes" id="UP000077143"/>
    </source>
</evidence>
<accession>A0A172UQR9</accession>
<dbReference type="KEGG" id="madi:A7U43_21355"/>
<keyword evidence="2" id="KW-0813">Transport</keyword>
<keyword evidence="6" id="KW-0479">Metal-binding</keyword>
<keyword evidence="10 12" id="KW-0472">Membrane</keyword>
<evidence type="ECO:0000313" key="14">
    <source>
        <dbReference type="EMBL" id="ANE81502.1"/>
    </source>
</evidence>
<feature type="domain" description="Cytochrome b561 bacterial/Ni-hydrogenase" evidence="13">
    <location>
        <begin position="9"/>
        <end position="174"/>
    </location>
</feature>
<keyword evidence="3" id="KW-1003">Cell membrane</keyword>
<feature type="transmembrane region" description="Helical" evidence="12">
    <location>
        <begin position="46"/>
        <end position="65"/>
    </location>
</feature>
<evidence type="ECO:0000256" key="5">
    <source>
        <dbReference type="ARBA" id="ARBA00022692"/>
    </source>
</evidence>
<sequence length="185" mass="19783">MTDEPTVNRYSPSVRVLHWLTAALVFTALIVGFALANALADRTVLLAVHTTIGALILVITIIRIANRVRRRAPAMPSTVGRWERRVILGSEVAFYALLLAQPLLGWSMLSAAGVPVTVGPIALPPIAPVDAGLYALLRNGHSVLAYALVALISAHVSAVLLHAVTLRDGMLARMAARRWSTVGSR</sequence>
<keyword evidence="8 12" id="KW-1133">Transmembrane helix</keyword>
<evidence type="ECO:0000256" key="11">
    <source>
        <dbReference type="ARBA" id="ARBA00037975"/>
    </source>
</evidence>
<keyword evidence="4" id="KW-0349">Heme</keyword>
<dbReference type="GO" id="GO:0022904">
    <property type="term" value="P:respiratory electron transport chain"/>
    <property type="evidence" value="ECO:0007669"/>
    <property type="project" value="InterPro"/>
</dbReference>
<evidence type="ECO:0000256" key="7">
    <source>
        <dbReference type="ARBA" id="ARBA00022982"/>
    </source>
</evidence>
<dbReference type="GO" id="GO:0020037">
    <property type="term" value="F:heme binding"/>
    <property type="evidence" value="ECO:0007669"/>
    <property type="project" value="TreeGrafter"/>
</dbReference>
<feature type="transmembrane region" description="Helical" evidence="12">
    <location>
        <begin position="143"/>
        <end position="164"/>
    </location>
</feature>